<dbReference type="Pfam" id="PF02056">
    <property type="entry name" value="Glyco_hydro_4"/>
    <property type="match status" value="1"/>
</dbReference>
<dbReference type="InterPro" id="IPR015955">
    <property type="entry name" value="Lactate_DH/Glyco_Ohase_4_C"/>
</dbReference>
<name>A0A1M4VQI2_9THEO</name>
<gene>
    <name evidence="15" type="ORF">SAMN02745195_00964</name>
</gene>
<keyword evidence="6 13" id="KW-0520">NAD</keyword>
<dbReference type="RefSeq" id="WP_072967912.1">
    <property type="nucleotide sequence ID" value="NZ_FQUR01000009.1"/>
</dbReference>
<feature type="binding site" evidence="10">
    <location>
        <position position="151"/>
    </location>
    <ligand>
        <name>substrate</name>
    </ligand>
</feature>
<dbReference type="SUPFAM" id="SSF51735">
    <property type="entry name" value="NAD(P)-binding Rossmann-fold domains"/>
    <property type="match status" value="1"/>
</dbReference>
<keyword evidence="16" id="KW-1185">Reference proteome</keyword>
<dbReference type="PANTHER" id="PTHR32092">
    <property type="entry name" value="6-PHOSPHO-BETA-GLUCOSIDASE-RELATED"/>
    <property type="match status" value="1"/>
</dbReference>
<evidence type="ECO:0000259" key="14">
    <source>
        <dbReference type="Pfam" id="PF11975"/>
    </source>
</evidence>
<keyword evidence="11" id="KW-0408">Iron</keyword>
<reference evidence="16" key="1">
    <citation type="submission" date="2016-11" db="EMBL/GenBank/DDBJ databases">
        <authorList>
            <person name="Varghese N."/>
            <person name="Submissions S."/>
        </authorList>
    </citation>
    <scope>NUCLEOTIDE SEQUENCE [LARGE SCALE GENOMIC DNA]</scope>
    <source>
        <strain evidence="16">DSM 18761</strain>
    </source>
</reference>
<feature type="binding site" evidence="11">
    <location>
        <position position="209"/>
    </location>
    <ligand>
        <name>Mn(2+)</name>
        <dbReference type="ChEBI" id="CHEBI:29035"/>
    </ligand>
</feature>
<keyword evidence="4 11" id="KW-0479">Metal-binding</keyword>
<evidence type="ECO:0000256" key="10">
    <source>
        <dbReference type="PIRSR" id="PIRSR601088-2"/>
    </source>
</evidence>
<evidence type="ECO:0000256" key="4">
    <source>
        <dbReference type="ARBA" id="ARBA00022723"/>
    </source>
</evidence>
<dbReference type="InterPro" id="IPR036291">
    <property type="entry name" value="NAD(P)-bd_dom_sf"/>
</dbReference>
<keyword evidence="7 11" id="KW-0464">Manganese</keyword>
<dbReference type="InterPro" id="IPR001088">
    <property type="entry name" value="Glyco_hydro_4"/>
</dbReference>
<feature type="site" description="Increases basicity of active site Tyr" evidence="12">
    <location>
        <position position="113"/>
    </location>
</feature>
<evidence type="ECO:0000256" key="7">
    <source>
        <dbReference type="ARBA" id="ARBA00023211"/>
    </source>
</evidence>
<proteinExistence type="inferred from homology"/>
<evidence type="ECO:0000313" key="16">
    <source>
        <dbReference type="Proteomes" id="UP000184127"/>
    </source>
</evidence>
<keyword evidence="5 13" id="KW-0378">Hydrolase</keyword>
<dbReference type="InterPro" id="IPR022616">
    <property type="entry name" value="Glyco_hydro_4_C"/>
</dbReference>
<comment type="subunit">
    <text evidence="3">Homotetramer.</text>
</comment>
<evidence type="ECO:0000256" key="8">
    <source>
        <dbReference type="ARBA" id="ARBA00023277"/>
    </source>
</evidence>
<comment type="cofactor">
    <cofactor evidence="1">
        <name>Mn(2+)</name>
        <dbReference type="ChEBI" id="CHEBI:29035"/>
    </cofactor>
</comment>
<sequence>MKYIGDKAEDMKIAYIGGGSRGWAWRLMSDLALEQSISGTVYLYDIDYEAAKTNEIIGNNLKSQWLYKCVNNIEETLRGADFVIISILPGTFNEMMSDVHTPEKFGIYQSVGDTTGPGGLFRALRTIPLYVEFANKIKEYCPEAWVINYTNPMALCVKTLYETFPKIKAFGCCHEVFSTQNLIAKAVKEIEGIECSREDIRTNVLGINHFTWIDKASYKNIDLIPVYKKFVEKYFESGYEDRGDWKESYFNSANKVKFDLFKKYGIIAAAGDRHLAEFVPFLGYLENPETVARWKFHLTPVSWRIKNREELIEKSKRIANGEEKFEIEPSGEEGVKQIKALLGLGDLITNVNLPNIGQMEGIDYGTVVETNALFTKDRVQPIVSGELPEAVNMLLAPHVLNQKMIFEAAIKKDKDLAFQAFLNDPFLRKLSYSDAKKLFNEMFENTKEYLLGW</sequence>
<dbReference type="Proteomes" id="UP000184127">
    <property type="component" value="Unassembled WGS sequence"/>
</dbReference>
<keyword evidence="11" id="KW-0533">Nickel</keyword>
<keyword evidence="8" id="KW-0119">Carbohydrate metabolism</keyword>
<evidence type="ECO:0000256" key="11">
    <source>
        <dbReference type="PIRSR" id="PIRSR601088-3"/>
    </source>
</evidence>
<feature type="binding site" evidence="11">
    <location>
        <position position="173"/>
    </location>
    <ligand>
        <name>Mn(2+)</name>
        <dbReference type="ChEBI" id="CHEBI:29035"/>
    </ligand>
</feature>
<dbReference type="GO" id="GO:0016616">
    <property type="term" value="F:oxidoreductase activity, acting on the CH-OH group of donors, NAD or NADP as acceptor"/>
    <property type="evidence" value="ECO:0007669"/>
    <property type="project" value="InterPro"/>
</dbReference>
<dbReference type="GO" id="GO:0004553">
    <property type="term" value="F:hydrolase activity, hydrolyzing O-glycosyl compounds"/>
    <property type="evidence" value="ECO:0007669"/>
    <property type="project" value="InterPro"/>
</dbReference>
<keyword evidence="9 13" id="KW-0326">Glycosidase</keyword>
<keyword evidence="11" id="KW-0170">Cobalt</keyword>
<comment type="similarity">
    <text evidence="2 13">Belongs to the glycosyl hydrolase 4 family.</text>
</comment>
<dbReference type="AlphaFoldDB" id="A0A1M4VQI2"/>
<evidence type="ECO:0000256" key="2">
    <source>
        <dbReference type="ARBA" id="ARBA00010141"/>
    </source>
</evidence>
<dbReference type="Pfam" id="PF11975">
    <property type="entry name" value="Glyco_hydro_4C"/>
    <property type="match status" value="1"/>
</dbReference>
<dbReference type="SUPFAM" id="SSF56327">
    <property type="entry name" value="LDH C-terminal domain-like"/>
    <property type="match status" value="1"/>
</dbReference>
<evidence type="ECO:0000256" key="6">
    <source>
        <dbReference type="ARBA" id="ARBA00023027"/>
    </source>
</evidence>
<dbReference type="GO" id="GO:0046872">
    <property type="term" value="F:metal ion binding"/>
    <property type="evidence" value="ECO:0007669"/>
    <property type="project" value="UniProtKB-KW"/>
</dbReference>
<comment type="cofactor">
    <cofactor evidence="13">
        <name>NAD(+)</name>
        <dbReference type="ChEBI" id="CHEBI:57540"/>
    </cofactor>
    <text evidence="13">Binds 1 NAD(+) per subunit.</text>
</comment>
<evidence type="ECO:0000256" key="13">
    <source>
        <dbReference type="RuleBase" id="RU361152"/>
    </source>
</evidence>
<evidence type="ECO:0000313" key="15">
    <source>
        <dbReference type="EMBL" id="SHE71361.1"/>
    </source>
</evidence>
<organism evidence="15 16">
    <name type="scientific">Thermoanaerobacter uzonensis DSM 18761</name>
    <dbReference type="NCBI Taxonomy" id="1123369"/>
    <lineage>
        <taxon>Bacteria</taxon>
        <taxon>Bacillati</taxon>
        <taxon>Bacillota</taxon>
        <taxon>Clostridia</taxon>
        <taxon>Thermoanaerobacterales</taxon>
        <taxon>Thermoanaerobacteraceae</taxon>
        <taxon>Thermoanaerobacter</taxon>
    </lineage>
</organism>
<feature type="domain" description="Glycosyl hydrolase family 4 C-terminal" evidence="14">
    <location>
        <begin position="204"/>
        <end position="425"/>
    </location>
</feature>
<evidence type="ECO:0000256" key="12">
    <source>
        <dbReference type="PIRSR" id="PIRSR601088-4"/>
    </source>
</evidence>
<dbReference type="Gene3D" id="3.90.1820.10">
    <property type="entry name" value="AglA-like glucosidase"/>
    <property type="match status" value="1"/>
</dbReference>
<dbReference type="PRINTS" id="PR00732">
    <property type="entry name" value="GLHYDRLASE4"/>
</dbReference>
<dbReference type="GO" id="GO:0005975">
    <property type="term" value="P:carbohydrate metabolic process"/>
    <property type="evidence" value="ECO:0007669"/>
    <property type="project" value="InterPro"/>
</dbReference>
<protein>
    <submittedName>
        <fullName evidence="15">Alpha-galactosidase</fullName>
    </submittedName>
</protein>
<accession>A0A1M4VQI2</accession>
<evidence type="ECO:0000256" key="5">
    <source>
        <dbReference type="ARBA" id="ARBA00022801"/>
    </source>
</evidence>
<evidence type="ECO:0000256" key="1">
    <source>
        <dbReference type="ARBA" id="ARBA00001936"/>
    </source>
</evidence>
<dbReference type="EMBL" id="FQUR01000009">
    <property type="protein sequence ID" value="SHE71361.1"/>
    <property type="molecule type" value="Genomic_DNA"/>
</dbReference>
<evidence type="ECO:0000256" key="3">
    <source>
        <dbReference type="ARBA" id="ARBA00011881"/>
    </source>
</evidence>
<dbReference type="InterPro" id="IPR053715">
    <property type="entry name" value="GH4_Enzyme_sf"/>
</dbReference>
<evidence type="ECO:0000256" key="9">
    <source>
        <dbReference type="ARBA" id="ARBA00023295"/>
    </source>
</evidence>
<dbReference type="PANTHER" id="PTHR32092:SF2">
    <property type="entry name" value="ALPHA-GALACTURONIDASE"/>
    <property type="match status" value="1"/>
</dbReference>